<sequence>MQKPKYPVDLRLTMGSTPPPPPSQSGIAHVRLAPGSEEKSRDAPTLFLCHNLQGLTRRSQAYATSRATSCSRTWFRWSRSLGQVSVAKHLDDVAGRCLVPIINCRRMADIRRWVRERAVKEGMELDAAILGLKRQTGNPSTPSRTNRQKTREGHHPLLVIQHQGGRARESGEGWASEHSTVHSKEKGGGQYPGQRSQLFPLGVSAIPMVALPSDQDFLPRAIWSTASMASIGIPNIISAIAEAKTVIAGTGTVASIVLAYDRLPPHSLERAPFLSDHGLCEETTPWPCDDLAQEKAVWGLGPLKTPAKRQGNIGKVADVSTGKRRVRVGAQSVDGGQSCPGQTNCSHVASQARRLQETLERRQRMMMGGLGEAPSQLLVKAPSFSWGLSGLKRVVRRDPSSKTPSGQIEGSIYCRVGSVRYSQPGESSQCRRQQGHGLSWRPYERVSVGVAEHEASNEFIPVDPFPLHVLRRRLTHFASNIRRTLPDGPRDRRMASIHPDICYALSGKTGKLELGLEARPFNLRENGTLPCGHYKDEINYNRSAAVSREATGDMEESSNLKTGWINVVSVDTLGVKMSKLPVYETGDSDTVLGDLARVSQTIVRGHHIRLHHLSCSGVPQ</sequence>
<feature type="region of interest" description="Disordered" evidence="1">
    <location>
        <begin position="1"/>
        <end position="27"/>
    </location>
</feature>
<dbReference type="EMBL" id="MPDP01000284">
    <property type="protein sequence ID" value="KAK1456748.1"/>
    <property type="molecule type" value="Genomic_DNA"/>
</dbReference>
<evidence type="ECO:0000256" key="1">
    <source>
        <dbReference type="SAM" id="MobiDB-lite"/>
    </source>
</evidence>
<evidence type="ECO:0000313" key="3">
    <source>
        <dbReference type="Proteomes" id="UP001239213"/>
    </source>
</evidence>
<name>A0AAI9UE73_9PEZI</name>
<reference evidence="2" key="1">
    <citation type="submission" date="2016-11" db="EMBL/GenBank/DDBJ databases">
        <title>The genome sequence of Colletotrichum cuscutae.</title>
        <authorList>
            <person name="Baroncelli R."/>
        </authorList>
    </citation>
    <scope>NUCLEOTIDE SEQUENCE</scope>
    <source>
        <strain evidence="2">IMI 304802</strain>
    </source>
</reference>
<evidence type="ECO:0000313" key="2">
    <source>
        <dbReference type="EMBL" id="KAK1456748.1"/>
    </source>
</evidence>
<dbReference type="Proteomes" id="UP001239213">
    <property type="component" value="Unassembled WGS sequence"/>
</dbReference>
<gene>
    <name evidence="2" type="ORF">CCUS01_09912</name>
</gene>
<protein>
    <submittedName>
        <fullName evidence="2">Uncharacterized protein</fullName>
    </submittedName>
</protein>
<comment type="caution">
    <text evidence="2">The sequence shown here is derived from an EMBL/GenBank/DDBJ whole genome shotgun (WGS) entry which is preliminary data.</text>
</comment>
<proteinExistence type="predicted"/>
<organism evidence="2 3">
    <name type="scientific">Colletotrichum cuscutae</name>
    <dbReference type="NCBI Taxonomy" id="1209917"/>
    <lineage>
        <taxon>Eukaryota</taxon>
        <taxon>Fungi</taxon>
        <taxon>Dikarya</taxon>
        <taxon>Ascomycota</taxon>
        <taxon>Pezizomycotina</taxon>
        <taxon>Sordariomycetes</taxon>
        <taxon>Hypocreomycetidae</taxon>
        <taxon>Glomerellales</taxon>
        <taxon>Glomerellaceae</taxon>
        <taxon>Colletotrichum</taxon>
        <taxon>Colletotrichum acutatum species complex</taxon>
    </lineage>
</organism>
<feature type="region of interest" description="Disordered" evidence="1">
    <location>
        <begin position="134"/>
        <end position="192"/>
    </location>
</feature>
<dbReference type="AlphaFoldDB" id="A0AAI9UE73"/>
<keyword evidence="3" id="KW-1185">Reference proteome</keyword>
<feature type="compositionally biased region" description="Polar residues" evidence="1">
    <location>
        <begin position="135"/>
        <end position="145"/>
    </location>
</feature>
<accession>A0AAI9UE73</accession>